<organism evidence="10 11">
    <name type="scientific">Anaerotruncus massiliensis</name>
    <name type="common">ex Liu et al. 2021</name>
    <dbReference type="NCBI Taxonomy" id="2321404"/>
    <lineage>
        <taxon>Bacteria</taxon>
        <taxon>Bacillati</taxon>
        <taxon>Bacillota</taxon>
        <taxon>Clostridia</taxon>
        <taxon>Eubacteriales</taxon>
        <taxon>Oscillospiraceae</taxon>
        <taxon>Anaerotruncus</taxon>
    </lineage>
</organism>
<evidence type="ECO:0000256" key="8">
    <source>
        <dbReference type="RuleBase" id="RU365104"/>
    </source>
</evidence>
<accession>A0A498CSK2</accession>
<evidence type="ECO:0000256" key="7">
    <source>
        <dbReference type="ARBA" id="ARBA00023136"/>
    </source>
</evidence>
<dbReference type="GO" id="GO:0042626">
    <property type="term" value="F:ATPase-coupled transmembrane transporter activity"/>
    <property type="evidence" value="ECO:0007669"/>
    <property type="project" value="TreeGrafter"/>
</dbReference>
<evidence type="ECO:0000313" key="10">
    <source>
        <dbReference type="EMBL" id="RLL13558.1"/>
    </source>
</evidence>
<evidence type="ECO:0000256" key="2">
    <source>
        <dbReference type="ARBA" id="ARBA00022448"/>
    </source>
</evidence>
<dbReference type="NCBIfam" id="TIGR04521">
    <property type="entry name" value="ECF_ATPase_2"/>
    <property type="match status" value="1"/>
</dbReference>
<dbReference type="InterPro" id="IPR017871">
    <property type="entry name" value="ABC_transporter-like_CS"/>
</dbReference>
<dbReference type="EMBL" id="RCHT01000003">
    <property type="protein sequence ID" value="RLL13558.1"/>
    <property type="molecule type" value="Genomic_DNA"/>
</dbReference>
<keyword evidence="4 8" id="KW-0547">Nucleotide-binding</keyword>
<dbReference type="PROSITE" id="PS50893">
    <property type="entry name" value="ABC_TRANSPORTER_2"/>
    <property type="match status" value="1"/>
</dbReference>
<comment type="subunit">
    <text evidence="8">Forms a stable energy-coupling factor (ECF) transporter complex composed of 2 membrane-embedded substrate-binding proteins (S component), 2 ATP-binding proteins (A component) and 2 transmembrane proteins (T component).</text>
</comment>
<evidence type="ECO:0000256" key="1">
    <source>
        <dbReference type="ARBA" id="ARBA00004202"/>
    </source>
</evidence>
<evidence type="ECO:0000313" key="11">
    <source>
        <dbReference type="Proteomes" id="UP000276301"/>
    </source>
</evidence>
<evidence type="ECO:0000256" key="5">
    <source>
        <dbReference type="ARBA" id="ARBA00022840"/>
    </source>
</evidence>
<evidence type="ECO:0000256" key="6">
    <source>
        <dbReference type="ARBA" id="ARBA00022967"/>
    </source>
</evidence>
<comment type="caution">
    <text evidence="10">The sequence shown here is derived from an EMBL/GenBank/DDBJ whole genome shotgun (WGS) entry which is preliminary data.</text>
</comment>
<evidence type="ECO:0000256" key="3">
    <source>
        <dbReference type="ARBA" id="ARBA00022475"/>
    </source>
</evidence>
<comment type="subcellular location">
    <subcellularLocation>
        <location evidence="1 8">Cell membrane</location>
        <topology evidence="1 8">Peripheral membrane protein</topology>
    </subcellularLocation>
</comment>
<dbReference type="GO" id="GO:0043190">
    <property type="term" value="C:ATP-binding cassette (ABC) transporter complex"/>
    <property type="evidence" value="ECO:0007669"/>
    <property type="project" value="TreeGrafter"/>
</dbReference>
<dbReference type="SUPFAM" id="SSF52540">
    <property type="entry name" value="P-loop containing nucleoside triphosphate hydrolases"/>
    <property type="match status" value="1"/>
</dbReference>
<evidence type="ECO:0000256" key="4">
    <source>
        <dbReference type="ARBA" id="ARBA00022741"/>
    </source>
</evidence>
<dbReference type="Pfam" id="PF00005">
    <property type="entry name" value="ABC_tran"/>
    <property type="match status" value="1"/>
</dbReference>
<dbReference type="PANTHER" id="PTHR43553">
    <property type="entry name" value="HEAVY METAL TRANSPORTER"/>
    <property type="match status" value="1"/>
</dbReference>
<dbReference type="EC" id="7.-.-.-" evidence="8"/>
<name>A0A498CSK2_9FIRM</name>
<dbReference type="NCBIfam" id="NF010158">
    <property type="entry name" value="PRK13637.1"/>
    <property type="match status" value="1"/>
</dbReference>
<feature type="domain" description="ABC transporter" evidence="9">
    <location>
        <begin position="4"/>
        <end position="245"/>
    </location>
</feature>
<keyword evidence="5 8" id="KW-0067">ATP-binding</keyword>
<dbReference type="InterPro" id="IPR027417">
    <property type="entry name" value="P-loop_NTPase"/>
</dbReference>
<dbReference type="PANTHER" id="PTHR43553:SF27">
    <property type="entry name" value="ENERGY-COUPLING FACTOR TRANSPORTER ATP-BINDING PROTEIN ECFA2"/>
    <property type="match status" value="1"/>
</dbReference>
<comment type="function">
    <text evidence="8">ATP-binding (A) component of a common energy-coupling factor (ECF) ABC-transporter complex.</text>
</comment>
<dbReference type="AlphaFoldDB" id="A0A498CSK2"/>
<dbReference type="GO" id="GO:0005524">
    <property type="term" value="F:ATP binding"/>
    <property type="evidence" value="ECO:0007669"/>
    <property type="project" value="UniProtKB-UniRule"/>
</dbReference>
<dbReference type="InterPro" id="IPR015856">
    <property type="entry name" value="ABC_transpr_CbiO/EcfA_su"/>
</dbReference>
<keyword evidence="2 8" id="KW-0813">Transport</keyword>
<dbReference type="Gene3D" id="3.40.50.300">
    <property type="entry name" value="P-loop containing nucleotide triphosphate hydrolases"/>
    <property type="match status" value="1"/>
</dbReference>
<keyword evidence="6" id="KW-1278">Translocase</keyword>
<keyword evidence="7 8" id="KW-0472">Membrane</keyword>
<dbReference type="InterPro" id="IPR003439">
    <property type="entry name" value="ABC_transporter-like_ATP-bd"/>
</dbReference>
<comment type="similarity">
    <text evidence="8">Belongs to the ABC transporter superfamily. Energy-coupling factor EcfA family.</text>
</comment>
<keyword evidence="3 8" id="KW-1003">Cell membrane</keyword>
<dbReference type="SMART" id="SM00382">
    <property type="entry name" value="AAA"/>
    <property type="match status" value="1"/>
</dbReference>
<reference evidence="10 11" key="1">
    <citation type="submission" date="2018-10" db="EMBL/GenBank/DDBJ databases">
        <title>Anaerotruncus faecis sp. nov., isolated from human feces.</title>
        <authorList>
            <person name="Wang Y.-J."/>
        </authorList>
    </citation>
    <scope>NUCLEOTIDE SEQUENCE [LARGE SCALE GENOMIC DNA]</scope>
    <source>
        <strain evidence="10 11">22A2-44</strain>
    </source>
</reference>
<dbReference type="GO" id="GO:0016887">
    <property type="term" value="F:ATP hydrolysis activity"/>
    <property type="evidence" value="ECO:0007669"/>
    <property type="project" value="InterPro"/>
</dbReference>
<dbReference type="FunFam" id="3.40.50.300:FF:000224">
    <property type="entry name" value="Energy-coupling factor transporter ATP-binding protein EcfA"/>
    <property type="match status" value="1"/>
</dbReference>
<dbReference type="Proteomes" id="UP000276301">
    <property type="component" value="Unassembled WGS sequence"/>
</dbReference>
<sequence length="289" mass="32215">MIAIKTEELTYTYSAGTPFQKTAIDHVNLEIEQGEFVGVIGHTGSGKSTLIQHFNGLLKPTSGRVLINGTDLWAKETNLREYRFKVGLVFQYPEYQLFEETVYKDIAFGPVNMGLSPAQVDERVREAANFVGLRDYHLQKSPFELSGGQKRRVAIAGVLAMNPDILVLDEPTAGLDPKGRDSILGQIKRYHRERGNTVLLVSHSMEDIARYARKVLVLNRSGVAMYDDVAKVFSRAEEITKMGLSVPQVTRIFMGLREEGFPVSESVYTMDYAREELLSLLGKGAGNHA</sequence>
<evidence type="ECO:0000259" key="9">
    <source>
        <dbReference type="PROSITE" id="PS50893"/>
    </source>
</evidence>
<dbReference type="CDD" id="cd03225">
    <property type="entry name" value="ABC_cobalt_CbiO_domain1"/>
    <property type="match status" value="1"/>
</dbReference>
<dbReference type="RefSeq" id="WP_121586182.1">
    <property type="nucleotide sequence ID" value="NZ_RCHT01000003.1"/>
</dbReference>
<dbReference type="InterPro" id="IPR003593">
    <property type="entry name" value="AAA+_ATPase"/>
</dbReference>
<dbReference type="PROSITE" id="PS00211">
    <property type="entry name" value="ABC_TRANSPORTER_1"/>
    <property type="match status" value="1"/>
</dbReference>
<proteinExistence type="inferred from homology"/>
<dbReference type="InterPro" id="IPR050095">
    <property type="entry name" value="ECF_ABC_transporter_ATP-bd"/>
</dbReference>
<dbReference type="InterPro" id="IPR030946">
    <property type="entry name" value="EcfA2"/>
</dbReference>
<keyword evidence="11" id="KW-1185">Reference proteome</keyword>
<protein>
    <recommendedName>
        <fullName evidence="8">Energy-coupling factor transporter ATP-binding protein EcfA2</fullName>
        <ecNumber evidence="8">7.-.-.-</ecNumber>
    </recommendedName>
</protein>
<gene>
    <name evidence="10" type="ORF">D4A47_03575</name>
</gene>